<feature type="compositionally biased region" description="Basic and acidic residues" evidence="1">
    <location>
        <begin position="257"/>
        <end position="273"/>
    </location>
</feature>
<proteinExistence type="predicted"/>
<protein>
    <submittedName>
        <fullName evidence="2">Uncharacterized protein</fullName>
    </submittedName>
</protein>
<evidence type="ECO:0000313" key="3">
    <source>
        <dbReference type="Proteomes" id="UP000222542"/>
    </source>
</evidence>
<dbReference type="PANTHER" id="PTHR37729:SF1">
    <property type="entry name" value="NEUROFILAMENT PROTEIN-LIKE PROTEIN"/>
    <property type="match status" value="1"/>
</dbReference>
<gene>
    <name evidence="2" type="ORF">T459_31014</name>
</gene>
<feature type="compositionally biased region" description="Basic and acidic residues" evidence="1">
    <location>
        <begin position="79"/>
        <end position="105"/>
    </location>
</feature>
<feature type="region of interest" description="Disordered" evidence="1">
    <location>
        <begin position="79"/>
        <end position="281"/>
    </location>
</feature>
<organism evidence="2 3">
    <name type="scientific">Capsicum annuum</name>
    <name type="common">Capsicum pepper</name>
    <dbReference type="NCBI Taxonomy" id="4072"/>
    <lineage>
        <taxon>Eukaryota</taxon>
        <taxon>Viridiplantae</taxon>
        <taxon>Streptophyta</taxon>
        <taxon>Embryophyta</taxon>
        <taxon>Tracheophyta</taxon>
        <taxon>Spermatophyta</taxon>
        <taxon>Magnoliopsida</taxon>
        <taxon>eudicotyledons</taxon>
        <taxon>Gunneridae</taxon>
        <taxon>Pentapetalae</taxon>
        <taxon>asterids</taxon>
        <taxon>lamiids</taxon>
        <taxon>Solanales</taxon>
        <taxon>Solanaceae</taxon>
        <taxon>Solanoideae</taxon>
        <taxon>Capsiceae</taxon>
        <taxon>Capsicum</taxon>
    </lineage>
</organism>
<sequence length="281" mass="30906">MKKRCRRTKEPTPEPEAQSMPDQVADITKSEPEVQPEAGNVETLDKESKIEPAEEKSEQQAATVDIVETSIVAVEEKKEQVDLEASEQQKAKEAEVPKAEPKEEASQPTPIVEEKLTEATEKNKQEAAEAVARNEPAIPVDKVEEAPKEEPVVAESSNQKEKELLPEAAAVDAPRKEEFKNVEREIKDVKTVGQDEKEEKSIVNEELAAPEAKGVETSEVTEKVSELEIASSDIRPITENGSTKDDTSPTTETNEVAEVHKREAHSSKPRSEAQSRGPAKS</sequence>
<feature type="compositionally biased region" description="Basic and acidic residues" evidence="1">
    <location>
        <begin position="112"/>
        <end position="127"/>
    </location>
</feature>
<feature type="compositionally biased region" description="Basic and acidic residues" evidence="1">
    <location>
        <begin position="213"/>
        <end position="226"/>
    </location>
</feature>
<dbReference type="AlphaFoldDB" id="A0A2G2YA64"/>
<dbReference type="EMBL" id="AYRZ02000012">
    <property type="protein sequence ID" value="PHT66589.1"/>
    <property type="molecule type" value="Genomic_DNA"/>
</dbReference>
<dbReference type="Proteomes" id="UP000222542">
    <property type="component" value="Unassembled WGS sequence"/>
</dbReference>
<reference evidence="2 3" key="2">
    <citation type="journal article" date="2017" name="Genome Biol.">
        <title>New reference genome sequences of hot pepper reveal the massive evolution of plant disease-resistance genes by retroduplication.</title>
        <authorList>
            <person name="Kim S."/>
            <person name="Park J."/>
            <person name="Yeom S.I."/>
            <person name="Kim Y.M."/>
            <person name="Seo E."/>
            <person name="Kim K.T."/>
            <person name="Kim M.S."/>
            <person name="Lee J.M."/>
            <person name="Cheong K."/>
            <person name="Shin H.S."/>
            <person name="Kim S.B."/>
            <person name="Han K."/>
            <person name="Lee J."/>
            <person name="Park M."/>
            <person name="Lee H.A."/>
            <person name="Lee H.Y."/>
            <person name="Lee Y."/>
            <person name="Oh S."/>
            <person name="Lee J.H."/>
            <person name="Choi E."/>
            <person name="Choi E."/>
            <person name="Lee S.E."/>
            <person name="Jeon J."/>
            <person name="Kim H."/>
            <person name="Choi G."/>
            <person name="Song H."/>
            <person name="Lee J."/>
            <person name="Lee S.C."/>
            <person name="Kwon J.K."/>
            <person name="Lee H.Y."/>
            <person name="Koo N."/>
            <person name="Hong Y."/>
            <person name="Kim R.W."/>
            <person name="Kang W.H."/>
            <person name="Huh J.H."/>
            <person name="Kang B.C."/>
            <person name="Yang T.J."/>
            <person name="Lee Y.H."/>
            <person name="Bennetzen J.L."/>
            <person name="Choi D."/>
        </authorList>
    </citation>
    <scope>NUCLEOTIDE SEQUENCE [LARGE SCALE GENOMIC DNA]</scope>
    <source>
        <strain evidence="3">cv. CM334</strain>
    </source>
</reference>
<dbReference type="PANTHER" id="PTHR37729">
    <property type="entry name" value="NEUROFILAMENT PROTEIN-LIKE PROTEIN"/>
    <property type="match status" value="1"/>
</dbReference>
<evidence type="ECO:0000313" key="2">
    <source>
        <dbReference type="EMBL" id="PHT66589.1"/>
    </source>
</evidence>
<comment type="caution">
    <text evidence="2">The sequence shown here is derived from an EMBL/GenBank/DDBJ whole genome shotgun (WGS) entry which is preliminary data.</text>
</comment>
<name>A0A2G2YA64_CAPAN</name>
<accession>A0A2G2YA64</accession>
<dbReference type="Gramene" id="PHT66589">
    <property type="protein sequence ID" value="PHT66589"/>
    <property type="gene ID" value="T459_31014"/>
</dbReference>
<feature type="compositionally biased region" description="Basic and acidic residues" evidence="1">
    <location>
        <begin position="141"/>
        <end position="151"/>
    </location>
</feature>
<feature type="region of interest" description="Disordered" evidence="1">
    <location>
        <begin position="1"/>
        <end position="64"/>
    </location>
</feature>
<feature type="compositionally biased region" description="Basic and acidic residues" evidence="1">
    <location>
        <begin position="173"/>
        <end position="203"/>
    </location>
</feature>
<reference evidence="2 3" key="1">
    <citation type="journal article" date="2014" name="Nat. Genet.">
        <title>Genome sequence of the hot pepper provides insights into the evolution of pungency in Capsicum species.</title>
        <authorList>
            <person name="Kim S."/>
            <person name="Park M."/>
            <person name="Yeom S.I."/>
            <person name="Kim Y.M."/>
            <person name="Lee J.M."/>
            <person name="Lee H.A."/>
            <person name="Seo E."/>
            <person name="Choi J."/>
            <person name="Cheong K."/>
            <person name="Kim K.T."/>
            <person name="Jung K."/>
            <person name="Lee G.W."/>
            <person name="Oh S.K."/>
            <person name="Bae C."/>
            <person name="Kim S.B."/>
            <person name="Lee H.Y."/>
            <person name="Kim S.Y."/>
            <person name="Kim M.S."/>
            <person name="Kang B.C."/>
            <person name="Jo Y.D."/>
            <person name="Yang H.B."/>
            <person name="Jeong H.J."/>
            <person name="Kang W.H."/>
            <person name="Kwon J.K."/>
            <person name="Shin C."/>
            <person name="Lim J.Y."/>
            <person name="Park J.H."/>
            <person name="Huh J.H."/>
            <person name="Kim J.S."/>
            <person name="Kim B.D."/>
            <person name="Cohen O."/>
            <person name="Paran I."/>
            <person name="Suh M.C."/>
            <person name="Lee S.B."/>
            <person name="Kim Y.K."/>
            <person name="Shin Y."/>
            <person name="Noh S.J."/>
            <person name="Park J."/>
            <person name="Seo Y.S."/>
            <person name="Kwon S.Y."/>
            <person name="Kim H.A."/>
            <person name="Park J.M."/>
            <person name="Kim H.J."/>
            <person name="Choi S.B."/>
            <person name="Bosland P.W."/>
            <person name="Reeves G."/>
            <person name="Jo S.H."/>
            <person name="Lee B.W."/>
            <person name="Cho H.T."/>
            <person name="Choi H.S."/>
            <person name="Lee M.S."/>
            <person name="Yu Y."/>
            <person name="Do Choi Y."/>
            <person name="Park B.S."/>
            <person name="van Deynze A."/>
            <person name="Ashrafi H."/>
            <person name="Hill T."/>
            <person name="Kim W.T."/>
            <person name="Pai H.S."/>
            <person name="Ahn H.K."/>
            <person name="Yeam I."/>
            <person name="Giovannoni J.J."/>
            <person name="Rose J.K."/>
            <person name="Sorensen I."/>
            <person name="Lee S.J."/>
            <person name="Kim R.W."/>
            <person name="Choi I.Y."/>
            <person name="Choi B.S."/>
            <person name="Lim J.S."/>
            <person name="Lee Y.H."/>
            <person name="Choi D."/>
        </authorList>
    </citation>
    <scope>NUCLEOTIDE SEQUENCE [LARGE SCALE GENOMIC DNA]</scope>
    <source>
        <strain evidence="3">cv. CM334</strain>
    </source>
</reference>
<feature type="compositionally biased region" description="Basic and acidic residues" evidence="1">
    <location>
        <begin position="43"/>
        <end position="58"/>
    </location>
</feature>
<evidence type="ECO:0000256" key="1">
    <source>
        <dbReference type="SAM" id="MobiDB-lite"/>
    </source>
</evidence>
<keyword evidence="3" id="KW-1185">Reference proteome</keyword>